<dbReference type="EMBL" id="FQYU01000002">
    <property type="protein sequence ID" value="SHI92375.1"/>
    <property type="molecule type" value="Genomic_DNA"/>
</dbReference>
<accession>A0A1M6F3X2</accession>
<dbReference type="Proteomes" id="UP000184543">
    <property type="component" value="Unassembled WGS sequence"/>
</dbReference>
<sequence>MKNYFLAIALTLVGFETLAQFDYREGYIINNLNDTIYGYIDYRGNQSNAKKCVFKKTKNSDSRSYSPKELKAYSYENGRYYLSKPLNLDGKEDTFFLEYLFEGAVDFFYLNLNGRDHYLASDESGTLSLLKNEEREIVKNGKKYVLETKEFRTTLSLIFHKSAIIQKEVRTLSLNRNSLVKIAKKYHKEVAGQEPYYVHGEKASTPVYSYGPLIGINMVNISHGDNLQDRFYYFRGSLSSPSFSPSIGFFFKTNFPRINEKINLQWFANFYYENLEWAHDRQETLYHFTEINNISSKRWFWSNNLSIKYEFPRGKVKPTFQIGAFNNLELSSSYKQEYELRNTNGITTRTDESTTSPFSKLNLGFSLGAGIKTMVLKKEIYLDLVYNRSGILDKFEGLNQNMLALNIGIPLQKGS</sequence>
<keyword evidence="2" id="KW-1185">Reference proteome</keyword>
<organism evidence="1 2">
    <name type="scientific">Pseudozobellia thermophila</name>
    <dbReference type="NCBI Taxonomy" id="192903"/>
    <lineage>
        <taxon>Bacteria</taxon>
        <taxon>Pseudomonadati</taxon>
        <taxon>Bacteroidota</taxon>
        <taxon>Flavobacteriia</taxon>
        <taxon>Flavobacteriales</taxon>
        <taxon>Flavobacteriaceae</taxon>
        <taxon>Pseudozobellia</taxon>
    </lineage>
</organism>
<evidence type="ECO:0000313" key="1">
    <source>
        <dbReference type="EMBL" id="SHI92375.1"/>
    </source>
</evidence>
<evidence type="ECO:0008006" key="3">
    <source>
        <dbReference type="Google" id="ProtNLM"/>
    </source>
</evidence>
<dbReference type="RefSeq" id="WP_072990692.1">
    <property type="nucleotide sequence ID" value="NZ_FQYU01000002.1"/>
</dbReference>
<dbReference type="OrthoDB" id="1179464at2"/>
<reference evidence="2" key="1">
    <citation type="submission" date="2016-11" db="EMBL/GenBank/DDBJ databases">
        <authorList>
            <person name="Varghese N."/>
            <person name="Submissions S."/>
        </authorList>
    </citation>
    <scope>NUCLEOTIDE SEQUENCE [LARGE SCALE GENOMIC DNA]</scope>
    <source>
        <strain evidence="2">DSM 19858</strain>
    </source>
</reference>
<gene>
    <name evidence="1" type="ORF">SAMN04488513_102286</name>
</gene>
<dbReference type="STRING" id="192903.SAMN04488513_102286"/>
<name>A0A1M6F3X2_9FLAO</name>
<dbReference type="AlphaFoldDB" id="A0A1M6F3X2"/>
<evidence type="ECO:0000313" key="2">
    <source>
        <dbReference type="Proteomes" id="UP000184543"/>
    </source>
</evidence>
<protein>
    <recommendedName>
        <fullName evidence="3">Outer membrane protein beta-barrel domain-containing protein</fullName>
    </recommendedName>
</protein>
<proteinExistence type="predicted"/>